<dbReference type="AlphaFoldDB" id="A0A9P3F3J4"/>
<evidence type="ECO:0000256" key="1">
    <source>
        <dbReference type="SAM" id="MobiDB-lite"/>
    </source>
</evidence>
<dbReference type="EMBL" id="BOPL01000002">
    <property type="protein sequence ID" value="GIK00101.1"/>
    <property type="molecule type" value="Genomic_DNA"/>
</dbReference>
<feature type="region of interest" description="Disordered" evidence="1">
    <location>
        <begin position="554"/>
        <end position="579"/>
    </location>
</feature>
<protein>
    <submittedName>
        <fullName evidence="2">Uncharacterized protein</fullName>
    </submittedName>
</protein>
<name>A0A9P3F3J4_ASPVI</name>
<dbReference type="Proteomes" id="UP000710440">
    <property type="component" value="Unassembled WGS sequence"/>
</dbReference>
<proteinExistence type="predicted"/>
<feature type="region of interest" description="Disordered" evidence="1">
    <location>
        <begin position="953"/>
        <end position="987"/>
    </location>
</feature>
<comment type="caution">
    <text evidence="2">The sequence shown here is derived from an EMBL/GenBank/DDBJ whole genome shotgun (WGS) entry which is preliminary data.</text>
</comment>
<sequence length="1228" mass="135344">MESRAHPRHRVLQNIRQNLAAHRDQEPGDDTPALVSPGQVRLNSYFSPSLKAGLHTITVDQTIKAPFSAPGSDPNHALTLHSTQDFEVYGIQYALPSGAVHQTYPPQGHADHSGVLPHIVFSEAHLPWERGVTGFEGPPGPNLRNSVPWLALLVFTEDELTITQDELASIGKGGPMPKGITELTQSKLTMDVKMSMTQMLNVQHLPDFQSPVRENDPDTESARMIFLRGDLFQGLFCSYDANYQRILPTGATNQKPDLSRYKYMAHVRNINTSKMADTGIIDDQGVYSVVISHRAGPQNGPQRVIKTPEPSGPPVENTTHVVLPQSAIVHLVSLEGVEDYLTLNMTDPPNTRIGLVSLYSWSYTVLPPDSINFLDAMRKVGHQIPDTAALRAPDFALDRLLVAQSTDPEKAKNIRKRLYDRVRDGYSLVRYLPKTGEKTAAFSRGPLTPTLPKHPLSADWPSQSNFSTNLQIVDSHLGMTDLTYSTAWELGRTLAIADKGFAAALNRIRHAINIYAIPETKKTLAGDNFSSRADALASFKQTVALMNRIPSELASSGRTADPARRWQTPRPQYEDLPLTSVRRDPDARRLYVSNVRAASETVASSRASSSEPTAKVLPYNEINVPNSTDWSTILKWIVDKMYLYNIPAHYLITDPINLPIESIRFFYIDPNWIDALIDGALSTGNHLEQKDDAVRQALKYQLNQYFSHNIDDKDHPFLPQTPTYGFFLRSSVVQAFPNLEVHAPWPDAADPRSETLRLDLLGQDVLICLLDRLPGSQDLSEIIISQPPHQQRYVMGKNFGRNSNTDFPGENEVEFEFRRVYTTTDPPAVDRWIALDTRTWTERRGETKGTPLAKPNPSRIFDFDTNVIVLPGFAEACTNILTQEMGSNFTDTGTSSALVGIQLADSISTLNITVPSDQSGMRRPDIVYDKDGKPISRPAPRFIPLPPLPSAPSLTASSATGRSVRAVHSATPYETTETTIPAGDSPTAVVESSLSRHTPIKAEKRHTVPIEPPPHNTRKVLPISADTLRRRTGAVHSSGVVFASASIPGRFGGLVFPLGTAGSSNTIVPVTSTTGGGSIPIDIIFSFLPNQNSMKNLQIHKVVISIPLGTGEEHLAESYDVIFGAGARMLSNQRFNPHLERYSGPDVAKPGKNVDLLVVTLVPRSTSQLVPLEKNPDISFVLNQVQVNGLEGDVTVEVRESYMENTPRGLEDRATGSSQVMIRKRKIS</sequence>
<organism evidence="2 3">
    <name type="scientific">Aspergillus viridinutans</name>
    <dbReference type="NCBI Taxonomy" id="75553"/>
    <lineage>
        <taxon>Eukaryota</taxon>
        <taxon>Fungi</taxon>
        <taxon>Dikarya</taxon>
        <taxon>Ascomycota</taxon>
        <taxon>Pezizomycotina</taxon>
        <taxon>Eurotiomycetes</taxon>
        <taxon>Eurotiomycetidae</taxon>
        <taxon>Eurotiales</taxon>
        <taxon>Aspergillaceae</taxon>
        <taxon>Aspergillus</taxon>
        <taxon>Aspergillus subgen. Fumigati</taxon>
    </lineage>
</organism>
<gene>
    <name evidence="2" type="ORF">Aspvir_004116</name>
</gene>
<keyword evidence="3" id="KW-1185">Reference proteome</keyword>
<dbReference type="RefSeq" id="XP_043123287.1">
    <property type="nucleotide sequence ID" value="XM_043267352.1"/>
</dbReference>
<evidence type="ECO:0000313" key="2">
    <source>
        <dbReference type="EMBL" id="GIK00101.1"/>
    </source>
</evidence>
<accession>A0A9P3F3J4</accession>
<feature type="region of interest" description="Disordered" evidence="1">
    <location>
        <begin position="1206"/>
        <end position="1228"/>
    </location>
</feature>
<reference evidence="2 3" key="1">
    <citation type="submission" date="2021-02" db="EMBL/GenBank/DDBJ databases">
        <title>Pan-genome distribution and transcriptional activeness of fungal secondary metabolism genes in Aspergillus section Fumigati.</title>
        <authorList>
            <person name="Takahashi H."/>
            <person name="Umemura M."/>
            <person name="Ninomiya A."/>
            <person name="Kusuya Y."/>
            <person name="Urayama S."/>
            <person name="Shimizu M."/>
            <person name="Watanabe A."/>
            <person name="Kamei K."/>
            <person name="Yaguchi T."/>
            <person name="Hagiwara D."/>
        </authorList>
    </citation>
    <scope>NUCLEOTIDE SEQUENCE [LARGE SCALE GENOMIC DNA]</scope>
    <source>
        <strain evidence="2 3">IFM 47045</strain>
    </source>
</reference>
<evidence type="ECO:0000313" key="3">
    <source>
        <dbReference type="Proteomes" id="UP000710440"/>
    </source>
</evidence>
<dbReference type="GeneID" id="66932098"/>
<dbReference type="OrthoDB" id="3029913at2759"/>